<protein>
    <submittedName>
        <fullName evidence="4">Insulinase family protein</fullName>
    </submittedName>
</protein>
<dbReference type="KEGG" id="jli:EXU32_10965"/>
<dbReference type="GO" id="GO:0046872">
    <property type="term" value="F:metal ion binding"/>
    <property type="evidence" value="ECO:0007669"/>
    <property type="project" value="InterPro"/>
</dbReference>
<dbReference type="Proteomes" id="UP000290408">
    <property type="component" value="Chromosome"/>
</dbReference>
<dbReference type="OrthoDB" id="9811314at2"/>
<organism evidence="4 5">
    <name type="scientific">Janibacter limosus</name>
    <dbReference type="NCBI Taxonomy" id="53458"/>
    <lineage>
        <taxon>Bacteria</taxon>
        <taxon>Bacillati</taxon>
        <taxon>Actinomycetota</taxon>
        <taxon>Actinomycetes</taxon>
        <taxon>Micrococcales</taxon>
        <taxon>Intrasporangiaceae</taxon>
        <taxon>Janibacter</taxon>
    </lineage>
</organism>
<dbReference type="Pfam" id="PF00675">
    <property type="entry name" value="Peptidase_M16"/>
    <property type="match status" value="1"/>
</dbReference>
<dbReference type="SUPFAM" id="SSF63411">
    <property type="entry name" value="LuxS/MPP-like metallohydrolase"/>
    <property type="match status" value="2"/>
</dbReference>
<dbReference type="PANTHER" id="PTHR11851:SF224">
    <property type="entry name" value="PROCESSING PROTEASE"/>
    <property type="match status" value="1"/>
</dbReference>
<dbReference type="InterPro" id="IPR011249">
    <property type="entry name" value="Metalloenz_LuxS/M16"/>
</dbReference>
<dbReference type="STRING" id="1216970.GCA_001570985_00596"/>
<dbReference type="AlphaFoldDB" id="A0A4P6MSL4"/>
<dbReference type="Pfam" id="PF05193">
    <property type="entry name" value="Peptidase_M16_C"/>
    <property type="match status" value="1"/>
</dbReference>
<feature type="region of interest" description="Disordered" evidence="1">
    <location>
        <begin position="1"/>
        <end position="25"/>
    </location>
</feature>
<reference evidence="4 5" key="1">
    <citation type="submission" date="2019-02" db="EMBL/GenBank/DDBJ databases">
        <title>Genomic data mining of an Antarctic deep-sea actinobacterium, Janibacterlimosus P3-3-X1.</title>
        <authorList>
            <person name="Liao L."/>
            <person name="Chen B."/>
        </authorList>
    </citation>
    <scope>NUCLEOTIDE SEQUENCE [LARGE SCALE GENOMIC DNA]</scope>
    <source>
        <strain evidence="4 5">P3-3-X1</strain>
    </source>
</reference>
<keyword evidence="5" id="KW-1185">Reference proteome</keyword>
<feature type="compositionally biased region" description="Polar residues" evidence="1">
    <location>
        <begin position="1"/>
        <end position="11"/>
    </location>
</feature>
<evidence type="ECO:0000259" key="3">
    <source>
        <dbReference type="Pfam" id="PF05193"/>
    </source>
</evidence>
<evidence type="ECO:0000259" key="2">
    <source>
        <dbReference type="Pfam" id="PF00675"/>
    </source>
</evidence>
<dbReference type="InterPro" id="IPR007863">
    <property type="entry name" value="Peptidase_M16_C"/>
</dbReference>
<dbReference type="EMBL" id="CP036164">
    <property type="protein sequence ID" value="QBF46721.1"/>
    <property type="molecule type" value="Genomic_DNA"/>
</dbReference>
<gene>
    <name evidence="4" type="ORF">EXU32_10965</name>
</gene>
<dbReference type="PANTHER" id="PTHR11851">
    <property type="entry name" value="METALLOPROTEASE"/>
    <property type="match status" value="1"/>
</dbReference>
<sequence>MSTVDEASTPVQPRPEVTPPGEWSFPQPRELVLPNGIRALVHDVPGQYVVSVRVTVPVALRHEPPAVEGVAWIMARLLDEGTRTHEQRELSELLERRGVAIGAGMSEASLGMDMDVPQRNLEAALELLTECLSEPVFAETEVARLTRTRLAEIEQERASAGRRALKEWAKTYYDASSRASRPGSGTPETVAAITRQDVVDFHAQHVHPEGATVVVAGDLTGVDVDALLAGSLGAWTTSGRTASVEPAPAPRAADAARVVLVDRPGSVQSEILIGSPGPDRRVDSGWAPFPILGYVIGGAPNARIDEVLREDKGYTYGIRAGFRPRQIGSAFTVSGSVRADSTVDSLRLLTQILGEVGSGLTEQETRAGVDFMTLTAPGRYDTADAIADETSGLAGDNLPLTFTSDVITAMRELTPADLDAAWREHVSQERTIIVVGDASLYRDEVEALGLGPVTVVAN</sequence>
<accession>A0A4P6MSL4</accession>
<dbReference type="Gene3D" id="3.30.830.10">
    <property type="entry name" value="Metalloenzyme, LuxS/M16 peptidase-like"/>
    <property type="match status" value="2"/>
</dbReference>
<dbReference type="InterPro" id="IPR011765">
    <property type="entry name" value="Pept_M16_N"/>
</dbReference>
<dbReference type="InterPro" id="IPR050361">
    <property type="entry name" value="MPP/UQCRC_Complex"/>
</dbReference>
<evidence type="ECO:0000256" key="1">
    <source>
        <dbReference type="SAM" id="MobiDB-lite"/>
    </source>
</evidence>
<proteinExistence type="predicted"/>
<evidence type="ECO:0000313" key="4">
    <source>
        <dbReference type="EMBL" id="QBF46721.1"/>
    </source>
</evidence>
<feature type="domain" description="Peptidase M16 C-terminal" evidence="3">
    <location>
        <begin position="193"/>
        <end position="365"/>
    </location>
</feature>
<feature type="domain" description="Peptidase M16 N-terminal" evidence="2">
    <location>
        <begin position="44"/>
        <end position="160"/>
    </location>
</feature>
<evidence type="ECO:0000313" key="5">
    <source>
        <dbReference type="Proteomes" id="UP000290408"/>
    </source>
</evidence>
<dbReference type="RefSeq" id="WP_130629939.1">
    <property type="nucleotide sequence ID" value="NZ_CP036164.1"/>
</dbReference>
<name>A0A4P6MSL4_9MICO</name>